<accession>A0AAX4JRW5</accession>
<gene>
    <name evidence="2" type="ORF">L201_002394</name>
</gene>
<proteinExistence type="predicted"/>
<dbReference type="RefSeq" id="XP_066074267.1">
    <property type="nucleotide sequence ID" value="XM_066218170.1"/>
</dbReference>
<protein>
    <submittedName>
        <fullName evidence="2">Uncharacterized protein</fullName>
    </submittedName>
</protein>
<name>A0AAX4JRW5_9TREE</name>
<keyword evidence="3" id="KW-1185">Reference proteome</keyword>
<dbReference type="AlphaFoldDB" id="A0AAX4JRW5"/>
<dbReference type="Proteomes" id="UP001355207">
    <property type="component" value="Chromosome 3"/>
</dbReference>
<dbReference type="EMBL" id="CP144100">
    <property type="protein sequence ID" value="WWC87504.1"/>
    <property type="molecule type" value="Genomic_DNA"/>
</dbReference>
<evidence type="ECO:0000313" key="2">
    <source>
        <dbReference type="EMBL" id="WWC87504.1"/>
    </source>
</evidence>
<keyword evidence="1" id="KW-0732">Signal</keyword>
<feature type="signal peptide" evidence="1">
    <location>
        <begin position="1"/>
        <end position="20"/>
    </location>
</feature>
<evidence type="ECO:0000313" key="3">
    <source>
        <dbReference type="Proteomes" id="UP001355207"/>
    </source>
</evidence>
<organism evidence="2 3">
    <name type="scientific">Kwoniella dendrophila CBS 6074</name>
    <dbReference type="NCBI Taxonomy" id="1295534"/>
    <lineage>
        <taxon>Eukaryota</taxon>
        <taxon>Fungi</taxon>
        <taxon>Dikarya</taxon>
        <taxon>Basidiomycota</taxon>
        <taxon>Agaricomycotina</taxon>
        <taxon>Tremellomycetes</taxon>
        <taxon>Tremellales</taxon>
        <taxon>Cryptococcaceae</taxon>
        <taxon>Kwoniella</taxon>
    </lineage>
</organism>
<evidence type="ECO:0000256" key="1">
    <source>
        <dbReference type="SAM" id="SignalP"/>
    </source>
</evidence>
<feature type="chain" id="PRO_5043971339" evidence="1">
    <location>
        <begin position="21"/>
        <end position="523"/>
    </location>
</feature>
<dbReference type="GeneID" id="91093066"/>
<reference evidence="2 3" key="1">
    <citation type="submission" date="2024-01" db="EMBL/GenBank/DDBJ databases">
        <title>Comparative genomics of Cryptococcus and Kwoniella reveals pathogenesis evolution and contrasting modes of karyotype evolution via chromosome fusion or intercentromeric recombination.</title>
        <authorList>
            <person name="Coelho M.A."/>
            <person name="David-Palma M."/>
            <person name="Shea T."/>
            <person name="Bowers K."/>
            <person name="McGinley-Smith S."/>
            <person name="Mohammad A.W."/>
            <person name="Gnirke A."/>
            <person name="Yurkov A.M."/>
            <person name="Nowrousian M."/>
            <person name="Sun S."/>
            <person name="Cuomo C.A."/>
            <person name="Heitman J."/>
        </authorList>
    </citation>
    <scope>NUCLEOTIDE SEQUENCE [LARGE SCALE GENOMIC DNA]</scope>
    <source>
        <strain evidence="2 3">CBS 6074</strain>
    </source>
</reference>
<sequence>MFSITSTAVLFSILSTFVNAAPLPMPAVKQSEQLASRYYNHPDTTPCWSNGLQGITRDGLCVLATLDVQDNRYVPAYQPGYIQGQPCSLNGQPGFWQDAVCVLANLNIDLNKKDFIPFNAGQACWLNGRRGYFTQDGLCDLVDLNLIADVNNGPTFLNNGPPVANNDPCWLNGKQGFWRNNLCVLADLDIAKRAVTSGGLVGDVLDTLTGYEDCYNCGPGPTRHAVLPTDDIVDAEALVDVNNIHNDFPYKRNGLVHNAPDGNEVDGAVRTVTQLLDHSVTKRGLLGINDVPIVDDNGLNNGYTYYPNGYVQPQYVPVVDNTLASVEAQVNVDEGDEPYYGTNYPHYLNGNGKGNGLLGLKRDILGGNGDNTLGGLSNLGNVLESHHRYSSPPSSVPSYLKTPNGQILPYQQGPSDVLAEVSSAVDIDGLDVSRYPYGYTNDGRAYYRNGNNGVLHGFLGKKDLGGLSGVNGLGLNKDGSFPEGLDVVPKVGDLLGAGKHDNTLGGLGNIGKGKSTNGLTNVL</sequence>